<proteinExistence type="predicted"/>
<sequence>MPRHRVDRVLVATLSVGALATLAAPVPSSTSTDALPSATPTPWRYPDTEENGVCRHRTKPECVRNAVALTLGSVFGIPVRELCARVYSTDQPQVLILLFLLVMFLVEFRGRIAAGFLAAPWQTAAWVGRLADSALGGIERAMRAATRRIPSRRPPPVPPKDGDAVELLAKKGAGAKRSGKKKDEVEDDDAESFITAAPSYHSGESAPTYTSSLFPGLYAQSIEQLSPIDEQVETLEASLPPGARPPPPVPPVHFAPLPERPVP</sequence>
<feature type="compositionally biased region" description="Pro residues" evidence="1">
    <location>
        <begin position="242"/>
        <end position="263"/>
    </location>
</feature>
<keyword evidence="4" id="KW-1185">Reference proteome</keyword>
<evidence type="ECO:0000256" key="1">
    <source>
        <dbReference type="SAM" id="MobiDB-lite"/>
    </source>
</evidence>
<accession>A0AAF0YIQ0</accession>
<feature type="chain" id="PRO_5042143960" evidence="2">
    <location>
        <begin position="24"/>
        <end position="263"/>
    </location>
</feature>
<dbReference type="EMBL" id="CP086719">
    <property type="protein sequence ID" value="WOO84308.1"/>
    <property type="molecule type" value="Genomic_DNA"/>
</dbReference>
<evidence type="ECO:0000256" key="2">
    <source>
        <dbReference type="SAM" id="SignalP"/>
    </source>
</evidence>
<protein>
    <submittedName>
        <fullName evidence="3">Uncharacterized protein</fullName>
    </submittedName>
</protein>
<dbReference type="GeneID" id="87810997"/>
<gene>
    <name evidence="3" type="ORF">LOC62_06G007826</name>
</gene>
<evidence type="ECO:0000313" key="4">
    <source>
        <dbReference type="Proteomes" id="UP000827549"/>
    </source>
</evidence>
<name>A0AAF0YIQ0_9TREE</name>
<evidence type="ECO:0000313" key="3">
    <source>
        <dbReference type="EMBL" id="WOO84308.1"/>
    </source>
</evidence>
<organism evidence="3 4">
    <name type="scientific">Vanrija pseudolonga</name>
    <dbReference type="NCBI Taxonomy" id="143232"/>
    <lineage>
        <taxon>Eukaryota</taxon>
        <taxon>Fungi</taxon>
        <taxon>Dikarya</taxon>
        <taxon>Basidiomycota</taxon>
        <taxon>Agaricomycotina</taxon>
        <taxon>Tremellomycetes</taxon>
        <taxon>Trichosporonales</taxon>
        <taxon>Trichosporonaceae</taxon>
        <taxon>Vanrija</taxon>
    </lineage>
</organism>
<dbReference type="AlphaFoldDB" id="A0AAF0YIQ0"/>
<reference evidence="3" key="1">
    <citation type="submission" date="2023-10" db="EMBL/GenBank/DDBJ databases">
        <authorList>
            <person name="Noh H."/>
        </authorList>
    </citation>
    <scope>NUCLEOTIDE SEQUENCE</scope>
    <source>
        <strain evidence="3">DUCC4014</strain>
    </source>
</reference>
<feature type="region of interest" description="Disordered" evidence="1">
    <location>
        <begin position="170"/>
        <end position="190"/>
    </location>
</feature>
<feature type="region of interest" description="Disordered" evidence="1">
    <location>
        <begin position="228"/>
        <end position="263"/>
    </location>
</feature>
<keyword evidence="2" id="KW-0732">Signal</keyword>
<dbReference type="RefSeq" id="XP_062630334.1">
    <property type="nucleotide sequence ID" value="XM_062774350.1"/>
</dbReference>
<dbReference type="Proteomes" id="UP000827549">
    <property type="component" value="Chromosome 6"/>
</dbReference>
<feature type="signal peptide" evidence="2">
    <location>
        <begin position="1"/>
        <end position="23"/>
    </location>
</feature>